<evidence type="ECO:0000313" key="2">
    <source>
        <dbReference type="EMBL" id="WVZ05826.1"/>
    </source>
</evidence>
<keyword evidence="3" id="KW-1185">Reference proteome</keyword>
<sequence length="103" mass="11171">MEVGGTHLTPILNLLLLCHLELSDMAILVIQAAPFLRVINLSPIKSGSLPSLSREMLDLNSSSVHSSLPSDPNSPFRTQISIFSEERGPSFTTDLVLTSNRAI</sequence>
<evidence type="ECO:0000313" key="3">
    <source>
        <dbReference type="Proteomes" id="UP001374535"/>
    </source>
</evidence>
<name>A0AAQ3NBI1_VIGMU</name>
<gene>
    <name evidence="2" type="ORF">V8G54_019172</name>
</gene>
<reference evidence="2 3" key="1">
    <citation type="journal article" date="2023" name="Life. Sci Alliance">
        <title>Evolutionary insights into 3D genome organization and epigenetic landscape of Vigna mungo.</title>
        <authorList>
            <person name="Junaid A."/>
            <person name="Singh B."/>
            <person name="Bhatia S."/>
        </authorList>
    </citation>
    <scope>NUCLEOTIDE SEQUENCE [LARGE SCALE GENOMIC DNA]</scope>
    <source>
        <strain evidence="2">Urdbean</strain>
    </source>
</reference>
<feature type="signal peptide" evidence="1">
    <location>
        <begin position="1"/>
        <end position="32"/>
    </location>
</feature>
<dbReference type="EMBL" id="CP144695">
    <property type="protein sequence ID" value="WVZ05826.1"/>
    <property type="molecule type" value="Genomic_DNA"/>
</dbReference>
<dbReference type="Proteomes" id="UP001374535">
    <property type="component" value="Chromosome 6"/>
</dbReference>
<protein>
    <submittedName>
        <fullName evidence="2">Uncharacterized protein</fullName>
    </submittedName>
</protein>
<organism evidence="2 3">
    <name type="scientific">Vigna mungo</name>
    <name type="common">Black gram</name>
    <name type="synonym">Phaseolus mungo</name>
    <dbReference type="NCBI Taxonomy" id="3915"/>
    <lineage>
        <taxon>Eukaryota</taxon>
        <taxon>Viridiplantae</taxon>
        <taxon>Streptophyta</taxon>
        <taxon>Embryophyta</taxon>
        <taxon>Tracheophyta</taxon>
        <taxon>Spermatophyta</taxon>
        <taxon>Magnoliopsida</taxon>
        <taxon>eudicotyledons</taxon>
        <taxon>Gunneridae</taxon>
        <taxon>Pentapetalae</taxon>
        <taxon>rosids</taxon>
        <taxon>fabids</taxon>
        <taxon>Fabales</taxon>
        <taxon>Fabaceae</taxon>
        <taxon>Papilionoideae</taxon>
        <taxon>50 kb inversion clade</taxon>
        <taxon>NPAAA clade</taxon>
        <taxon>indigoferoid/millettioid clade</taxon>
        <taxon>Phaseoleae</taxon>
        <taxon>Vigna</taxon>
    </lineage>
</organism>
<accession>A0AAQ3NBI1</accession>
<evidence type="ECO:0000256" key="1">
    <source>
        <dbReference type="SAM" id="SignalP"/>
    </source>
</evidence>
<proteinExistence type="predicted"/>
<feature type="chain" id="PRO_5043049554" evidence="1">
    <location>
        <begin position="33"/>
        <end position="103"/>
    </location>
</feature>
<keyword evidence="1" id="KW-0732">Signal</keyword>
<dbReference type="AlphaFoldDB" id="A0AAQ3NBI1"/>